<dbReference type="Proteomes" id="UP000575469">
    <property type="component" value="Unassembled WGS sequence"/>
</dbReference>
<gene>
    <name evidence="1" type="ORF">HGR00_28340</name>
</gene>
<evidence type="ECO:0000313" key="1">
    <source>
        <dbReference type="EMBL" id="NMV41832.1"/>
    </source>
</evidence>
<comment type="caution">
    <text evidence="1">The sequence shown here is derived from an EMBL/GenBank/DDBJ whole genome shotgun (WGS) entry which is preliminary data.</text>
</comment>
<evidence type="ECO:0000313" key="2">
    <source>
        <dbReference type="Proteomes" id="UP000575469"/>
    </source>
</evidence>
<accession>A0A848P3F9</accession>
<sequence length="345" mass="35650">MIYANHYEPDLPVLAFRQALGKNRPATLEGGKGGGAPDAPNPYVVADASTRANQQTAAYNKALNLNNYSNPFGSQQTVQTGTDPTTGAPLYQTTINANPQLQGTMNGLFGQINQNSGVNSAVLSGLSGLQGQYGGINSQLGALGNTLSGSAAQNAQQQGQDAAYAGSTQYLNPQFSQQEESLKAQLANQGLTPGSEAYNNAMLNFNNQKQQAYSDARNQATLIGSQIGTQNWQNQLAGVNTKAGLFGQMGSNLGQQGALYGQQAGVAQMPYSQLQSLYQMLPGYSGPGQSGANPADIAGAMNNQYQGQLAGYNARTASNNATMGALGSLGAAGILGYALAPAGMF</sequence>
<dbReference type="EMBL" id="JABBZM010000039">
    <property type="protein sequence ID" value="NMV41832.1"/>
    <property type="molecule type" value="Genomic_DNA"/>
</dbReference>
<dbReference type="RefSeq" id="WP_169341864.1">
    <property type="nucleotide sequence ID" value="NZ_JABBZM010000039.1"/>
</dbReference>
<name>A0A848P3F9_9RALS</name>
<proteinExistence type="predicted"/>
<organism evidence="1 2">
    <name type="scientific">Ralstonia insidiosa</name>
    <dbReference type="NCBI Taxonomy" id="190721"/>
    <lineage>
        <taxon>Bacteria</taxon>
        <taxon>Pseudomonadati</taxon>
        <taxon>Pseudomonadota</taxon>
        <taxon>Betaproteobacteria</taxon>
        <taxon>Burkholderiales</taxon>
        <taxon>Burkholderiaceae</taxon>
        <taxon>Ralstonia</taxon>
    </lineage>
</organism>
<dbReference type="AlphaFoldDB" id="A0A848P3F9"/>
<reference evidence="1 2" key="1">
    <citation type="submission" date="2020-04" db="EMBL/GenBank/DDBJ databases">
        <title>Ralstonia insidiosa genome sequencing and assembly.</title>
        <authorList>
            <person name="Martins R.C.R."/>
            <person name="Perdigao-Neto L.V."/>
            <person name="Levin A.S.S."/>
            <person name="Costa S.F."/>
        </authorList>
    </citation>
    <scope>NUCLEOTIDE SEQUENCE [LARGE SCALE GENOMIC DNA]</scope>
    <source>
        <strain evidence="1 2">5047</strain>
    </source>
</reference>
<protein>
    <submittedName>
        <fullName evidence="1">Tail fiber domain-containing protein</fullName>
    </submittedName>
</protein>